<evidence type="ECO:0000256" key="1">
    <source>
        <dbReference type="ARBA" id="ARBA00005568"/>
    </source>
</evidence>
<gene>
    <name evidence="5" type="ORF">R4P48_00920</name>
</gene>
<dbReference type="InterPro" id="IPR050251">
    <property type="entry name" value="HpcH-HpaI_aldolase"/>
</dbReference>
<dbReference type="GO" id="GO:0016829">
    <property type="term" value="F:lyase activity"/>
    <property type="evidence" value="ECO:0007669"/>
    <property type="project" value="UniProtKB-KW"/>
</dbReference>
<organism evidence="5 6">
    <name type="scientific">Atlantibacter subterraneus</name>
    <dbReference type="NCBI Taxonomy" id="255519"/>
    <lineage>
        <taxon>Bacteria</taxon>
        <taxon>Pseudomonadati</taxon>
        <taxon>Pseudomonadota</taxon>
        <taxon>Gammaproteobacteria</taxon>
        <taxon>Enterobacterales</taxon>
        <taxon>Enterobacteriaceae</taxon>
        <taxon>Atlantibacter</taxon>
    </lineage>
</organism>
<sequence>MEQKTMIEPHWKQRLYHEPLHGCFVTFSSPALCEFTARMGFDFILIDNEHGAMNQETLEDMVRASQCVEVPAIVRVPINRHEYIRRALDFGANGVQVPLVNTARQAREAVSASHFPPRGERGVAFLTRAANYGMCPDKARYIEDADASKLVAVHIETPEAVANLDAILDVEGIDVLFIGPGDLAVSMGYANSPNHPDVMETMENCIRRISQAGKIAGTYVGDADRAAMAIDWGATYLVTAITPYMVQAGTQYLINARKR</sequence>
<proteinExistence type="inferred from homology"/>
<evidence type="ECO:0000313" key="5">
    <source>
        <dbReference type="EMBL" id="MDV7021244.1"/>
    </source>
</evidence>
<comment type="similarity">
    <text evidence="1">Belongs to the HpcH/HpaI aldolase family.</text>
</comment>
<accession>A0ABU4DXX8</accession>
<keyword evidence="3 5" id="KW-0456">Lyase</keyword>
<dbReference type="RefSeq" id="WP_317677410.1">
    <property type="nucleotide sequence ID" value="NZ_JAWLOF010000001.1"/>
</dbReference>
<protein>
    <submittedName>
        <fullName evidence="5">Aldolase/citrate lyase family protein</fullName>
    </submittedName>
</protein>
<dbReference type="Pfam" id="PF03328">
    <property type="entry name" value="HpcH_HpaI"/>
    <property type="match status" value="1"/>
</dbReference>
<dbReference type="EMBL" id="JAWLOF010000001">
    <property type="protein sequence ID" value="MDV7021244.1"/>
    <property type="molecule type" value="Genomic_DNA"/>
</dbReference>
<keyword evidence="6" id="KW-1185">Reference proteome</keyword>
<feature type="domain" description="HpcH/HpaI aldolase/citrate lyase" evidence="4">
    <location>
        <begin position="22"/>
        <end position="236"/>
    </location>
</feature>
<evidence type="ECO:0000259" key="4">
    <source>
        <dbReference type="Pfam" id="PF03328"/>
    </source>
</evidence>
<evidence type="ECO:0000313" key="6">
    <source>
        <dbReference type="Proteomes" id="UP001187066"/>
    </source>
</evidence>
<name>A0ABU4DXX8_9ENTR</name>
<reference evidence="5 6" key="1">
    <citation type="submission" date="2023-10" db="EMBL/GenBank/DDBJ databases">
        <authorList>
            <person name="Dale J."/>
        </authorList>
    </citation>
    <scope>NUCLEOTIDE SEQUENCE [LARGE SCALE GENOMIC DNA]</scope>
    <source>
        <strain evidence="5 6">2023EL-00970</strain>
    </source>
</reference>
<dbReference type="PANTHER" id="PTHR30502">
    <property type="entry name" value="2-KETO-3-DEOXY-L-RHAMNONATE ALDOLASE"/>
    <property type="match status" value="1"/>
</dbReference>
<dbReference type="InterPro" id="IPR015813">
    <property type="entry name" value="Pyrv/PenolPyrv_kinase-like_dom"/>
</dbReference>
<dbReference type="PANTHER" id="PTHR30502:SF0">
    <property type="entry name" value="PHOSPHOENOLPYRUVATE CARBOXYLASE FAMILY PROTEIN"/>
    <property type="match status" value="1"/>
</dbReference>
<evidence type="ECO:0000256" key="2">
    <source>
        <dbReference type="ARBA" id="ARBA00022723"/>
    </source>
</evidence>
<dbReference type="SUPFAM" id="SSF51621">
    <property type="entry name" value="Phosphoenolpyruvate/pyruvate domain"/>
    <property type="match status" value="1"/>
</dbReference>
<dbReference type="Gene3D" id="3.20.20.60">
    <property type="entry name" value="Phosphoenolpyruvate-binding domains"/>
    <property type="match status" value="1"/>
</dbReference>
<dbReference type="InterPro" id="IPR005000">
    <property type="entry name" value="Aldolase/citrate-lyase_domain"/>
</dbReference>
<dbReference type="Proteomes" id="UP001187066">
    <property type="component" value="Unassembled WGS sequence"/>
</dbReference>
<dbReference type="InterPro" id="IPR040442">
    <property type="entry name" value="Pyrv_kinase-like_dom_sf"/>
</dbReference>
<keyword evidence="2" id="KW-0479">Metal-binding</keyword>
<comment type="caution">
    <text evidence="5">The sequence shown here is derived from an EMBL/GenBank/DDBJ whole genome shotgun (WGS) entry which is preliminary data.</text>
</comment>
<evidence type="ECO:0000256" key="3">
    <source>
        <dbReference type="ARBA" id="ARBA00023239"/>
    </source>
</evidence>